<evidence type="ECO:0000259" key="2">
    <source>
        <dbReference type="PROSITE" id="PS50238"/>
    </source>
</evidence>
<dbReference type="Gene3D" id="1.10.555.10">
    <property type="entry name" value="Rho GTPase activation protein"/>
    <property type="match status" value="1"/>
</dbReference>
<evidence type="ECO:0000256" key="1">
    <source>
        <dbReference type="SAM" id="MobiDB-lite"/>
    </source>
</evidence>
<reference evidence="3 4" key="1">
    <citation type="journal article" date="2023" name="J. Hered.">
        <title>Chromosome-level genome of the wood stork (Mycteria americana) provides insight into avian chromosome evolution.</title>
        <authorList>
            <person name="Flamio R. Jr."/>
            <person name="Ramstad K.M."/>
        </authorList>
    </citation>
    <scope>NUCLEOTIDE SEQUENCE [LARGE SCALE GENOMIC DNA]</scope>
    <source>
        <strain evidence="3">JAX WOST 10</strain>
    </source>
</reference>
<sequence>MVEDFRTIETKFRIIEYNAEFPLGSERWSVGANSHQCRRDGAVLARSGTGRRQGLAEQRCPGTSTSTPLPILAVAGWAVSLVHSEGPPVPGGMGQANCCCGSREALADAEPVLSADVRLTRGRKRSERRLLLLPEELVVAKLQRGTTLRPQLRLALDQLWVLSGRKEAAGEEGEEEEEEGSGKDRTSLILAWPTGSCLATFGSRAAKELWVGTLLGQPEGARRARVTQLPSIQFLEKELSRHHAWRTLSARSLETLLEGQAEDDPKQGPPPVPSGQAGGLCHSAAGGSRRRRRRGLPWPLALWRTRAAAEAPGQAGSGCSRALFGQPLAALCGEDGTLPQPIQELLAVLHQEGPSTEGIFRRAASGTSLRELREALDHGADIDLGSQPALLLAIILKDFLRSIPAKLLVTHLYEDWMTALGRTSKQEKVEELKAHWLPPALCKPGGWLWATSALLALCSCSLRVADKLPAANLLLLKRLLSLLQHIGHNASTSRMSCSNLAICVGPNLLSPANEDLLPLEAMLEVTQKVNVLVEFLIENCCELFGEEMAGLSSASAEESPAPMGRCTDLSTEEQSGPAVKADTEHHAKAVLDAPPGLLGVLKEAGGDKVVMSETGEVPIHFLWLNRCEFWAPTLDDQNKMTFCVF</sequence>
<dbReference type="InterPro" id="IPR000198">
    <property type="entry name" value="RhoGAP_dom"/>
</dbReference>
<dbReference type="InterPro" id="IPR047887">
    <property type="entry name" value="ARHGAP20_PH"/>
</dbReference>
<feature type="region of interest" description="Disordered" evidence="1">
    <location>
        <begin position="260"/>
        <end position="292"/>
    </location>
</feature>
<dbReference type="Pfam" id="PF22286">
    <property type="entry name" value="RHG20_PH"/>
    <property type="match status" value="1"/>
</dbReference>
<dbReference type="GO" id="GO:0005096">
    <property type="term" value="F:GTPase activator activity"/>
    <property type="evidence" value="ECO:0007669"/>
    <property type="project" value="TreeGrafter"/>
</dbReference>
<dbReference type="EMBL" id="JAUNZN010000049">
    <property type="protein sequence ID" value="KAK4805885.1"/>
    <property type="molecule type" value="Genomic_DNA"/>
</dbReference>
<dbReference type="SMART" id="SM00324">
    <property type="entry name" value="RhoGAP"/>
    <property type="match status" value="1"/>
</dbReference>
<name>A0AAN7N0V8_MYCAM</name>
<dbReference type="Pfam" id="PF00620">
    <property type="entry name" value="RhoGAP"/>
    <property type="match status" value="2"/>
</dbReference>
<organism evidence="3 4">
    <name type="scientific">Mycteria americana</name>
    <name type="common">Wood stork</name>
    <dbReference type="NCBI Taxonomy" id="33587"/>
    <lineage>
        <taxon>Eukaryota</taxon>
        <taxon>Metazoa</taxon>
        <taxon>Chordata</taxon>
        <taxon>Craniata</taxon>
        <taxon>Vertebrata</taxon>
        <taxon>Euteleostomi</taxon>
        <taxon>Archelosauria</taxon>
        <taxon>Archosauria</taxon>
        <taxon>Dinosauria</taxon>
        <taxon>Saurischia</taxon>
        <taxon>Theropoda</taxon>
        <taxon>Coelurosauria</taxon>
        <taxon>Aves</taxon>
        <taxon>Neognathae</taxon>
        <taxon>Neoaves</taxon>
        <taxon>Aequornithes</taxon>
        <taxon>Ciconiiformes</taxon>
        <taxon>Ciconiidae</taxon>
        <taxon>Mycteria</taxon>
    </lineage>
</organism>
<dbReference type="GO" id="GO:0007165">
    <property type="term" value="P:signal transduction"/>
    <property type="evidence" value="ECO:0007669"/>
    <property type="project" value="InterPro"/>
</dbReference>
<feature type="domain" description="Rho-GAP" evidence="2">
    <location>
        <begin position="326"/>
        <end position="544"/>
    </location>
</feature>
<dbReference type="InterPro" id="IPR008936">
    <property type="entry name" value="Rho_GTPase_activation_prot"/>
</dbReference>
<protein>
    <recommendedName>
        <fullName evidence="2">Rho-GAP domain-containing protein</fullName>
    </recommendedName>
</protein>
<evidence type="ECO:0000313" key="4">
    <source>
        <dbReference type="Proteomes" id="UP001333110"/>
    </source>
</evidence>
<dbReference type="Proteomes" id="UP001333110">
    <property type="component" value="Unassembled WGS sequence"/>
</dbReference>
<dbReference type="AlphaFoldDB" id="A0AAN7N0V8"/>
<gene>
    <name evidence="3" type="ORF">QYF61_025752</name>
</gene>
<dbReference type="PANTHER" id="PTHR23179">
    <property type="entry name" value="T-CELL ACTIVATION RHO GTPASE ACTIVATING PROTEIN-RELATED"/>
    <property type="match status" value="1"/>
</dbReference>
<dbReference type="PANTHER" id="PTHR23179:SF26">
    <property type="entry name" value="T-CELL ACTIVATION RHO GTPASE-ACTIVATING PROTEIN"/>
    <property type="match status" value="1"/>
</dbReference>
<comment type="caution">
    <text evidence="3">The sequence shown here is derived from an EMBL/GenBank/DDBJ whole genome shotgun (WGS) entry which is preliminary data.</text>
</comment>
<keyword evidence="4" id="KW-1185">Reference proteome</keyword>
<evidence type="ECO:0000313" key="3">
    <source>
        <dbReference type="EMBL" id="KAK4805885.1"/>
    </source>
</evidence>
<dbReference type="PROSITE" id="PS50238">
    <property type="entry name" value="RHOGAP"/>
    <property type="match status" value="1"/>
</dbReference>
<accession>A0AAN7N0V8</accession>
<dbReference type="SUPFAM" id="SSF48350">
    <property type="entry name" value="GTPase activation domain, GAP"/>
    <property type="match status" value="1"/>
</dbReference>
<proteinExistence type="predicted"/>